<protein>
    <recommendedName>
        <fullName evidence="3">Alpha glucuronidase N-terminal domain-containing protein</fullName>
    </recommendedName>
</protein>
<dbReference type="Proteomes" id="UP000886887">
    <property type="component" value="Unassembled WGS sequence"/>
</dbReference>
<accession>A0A9D0ZCL5</accession>
<organism evidence="1 2">
    <name type="scientific">Candidatus Onthenecus intestinigallinarum</name>
    <dbReference type="NCBI Taxonomy" id="2840875"/>
    <lineage>
        <taxon>Bacteria</taxon>
        <taxon>Bacillati</taxon>
        <taxon>Bacillota</taxon>
        <taxon>Clostridia</taxon>
        <taxon>Eubacteriales</taxon>
        <taxon>Candidatus Onthenecus</taxon>
    </lineage>
</organism>
<sequence>MNKLVSVRPVLVCPPDAAPLTARAAQVFAEEIQLHTGLRLAASACPVGGVEMAAILTEADFCRLFPEKVALLERLPAPGPEGFRLFFEQEDGVRLNLFAVGCDPRGAFYAMGKLLRLLRLYEGRICADWLFDGLSSTPRYAMRGHQLGYRDKQNTLPCWSEAQFDRYIRDLALFGSNSIELLPPRTDDNLFSREMQLDPFDMMVRVARIVKSYGMDLWLWYPNMGENYPECLPQELQEREAVFAALDEVDGMLIPAGDPGELFPEQLFPIAEQCATLLHKHHPNAKVMLAPQCFAPEPGWYEAFYREVCKEPAWLWGVCFAPWEKDSIQEMVDKLPPVYRGRIRHYPDVTHDMGCQFALPHRDPAFAIVEGRECCDPRPRAMKHIHNAFAPYCVGSITYSEGVHDDVNKFVWGQQDWDDAQCAQDTVREYVRYFIDPALEEELTRGILLLEDSWADPHPIGENGSVQEAYRLFTDVDARATEAVRGNWRYQLLLLRALADRYIQQKQRYDDGLERQARERLAGAAQEGAVQAIRGAFALLDRGRDEPCDPLLRARLLRLADALHASCGIKLTTRRHGGQRWGRGAWLDMIDVPLSDAQYLRVTMKRILRLESEPERLAAIEAMLTRTQVRPGDVYVDVGSVQSRALIRTDSCWARDPSLLRTPFTSVDTQALDRLHMHTGTWREAPVPRALLTCALSYYDTPLTLCIPGVQEGADYLLRVAYGDGGRGQDVRLTCGETVIHERIEPCDPAAPWREYHVPAACVQDGAMTLTWQPYGKVRGVRVSEIFLIRQDGRQA</sequence>
<evidence type="ECO:0000313" key="2">
    <source>
        <dbReference type="Proteomes" id="UP000886887"/>
    </source>
</evidence>
<name>A0A9D0ZCL5_9FIRM</name>
<proteinExistence type="predicted"/>
<reference evidence="1" key="1">
    <citation type="submission" date="2020-10" db="EMBL/GenBank/DDBJ databases">
        <authorList>
            <person name="Gilroy R."/>
        </authorList>
    </citation>
    <scope>NUCLEOTIDE SEQUENCE</scope>
    <source>
        <strain evidence="1">ChiSxjej2B14-6234</strain>
    </source>
</reference>
<evidence type="ECO:0000313" key="1">
    <source>
        <dbReference type="EMBL" id="HIQ71983.1"/>
    </source>
</evidence>
<reference evidence="1" key="2">
    <citation type="journal article" date="2021" name="PeerJ">
        <title>Extensive microbial diversity within the chicken gut microbiome revealed by metagenomics and culture.</title>
        <authorList>
            <person name="Gilroy R."/>
            <person name="Ravi A."/>
            <person name="Getino M."/>
            <person name="Pursley I."/>
            <person name="Horton D.L."/>
            <person name="Alikhan N.F."/>
            <person name="Baker D."/>
            <person name="Gharbi K."/>
            <person name="Hall N."/>
            <person name="Watson M."/>
            <person name="Adriaenssens E.M."/>
            <person name="Foster-Nyarko E."/>
            <person name="Jarju S."/>
            <person name="Secka A."/>
            <person name="Antonio M."/>
            <person name="Oren A."/>
            <person name="Chaudhuri R.R."/>
            <person name="La Ragione R."/>
            <person name="Hildebrand F."/>
            <person name="Pallen M.J."/>
        </authorList>
    </citation>
    <scope>NUCLEOTIDE SEQUENCE</scope>
    <source>
        <strain evidence="1">ChiSxjej2B14-6234</strain>
    </source>
</reference>
<comment type="caution">
    <text evidence="1">The sequence shown here is derived from an EMBL/GenBank/DDBJ whole genome shotgun (WGS) entry which is preliminary data.</text>
</comment>
<evidence type="ECO:0008006" key="3">
    <source>
        <dbReference type="Google" id="ProtNLM"/>
    </source>
</evidence>
<dbReference type="AlphaFoldDB" id="A0A9D0ZCL5"/>
<dbReference type="EMBL" id="DVFJ01000026">
    <property type="protein sequence ID" value="HIQ71983.1"/>
    <property type="molecule type" value="Genomic_DNA"/>
</dbReference>
<gene>
    <name evidence="1" type="ORF">IAB73_07245</name>
</gene>